<dbReference type="PRINTS" id="PR00081">
    <property type="entry name" value="GDHRDH"/>
</dbReference>
<gene>
    <name evidence="4" type="ORF">FHL15_005383</name>
</gene>
<comment type="caution">
    <text evidence="4">The sequence shown here is derived from an EMBL/GenBank/DDBJ whole genome shotgun (WGS) entry which is preliminary data.</text>
</comment>
<dbReference type="SUPFAM" id="SSF51735">
    <property type="entry name" value="NAD(P)-binding Rossmann-fold domains"/>
    <property type="match status" value="1"/>
</dbReference>
<keyword evidence="2" id="KW-0560">Oxidoreductase</keyword>
<evidence type="ECO:0000313" key="5">
    <source>
        <dbReference type="Proteomes" id="UP000319160"/>
    </source>
</evidence>
<name>A0A553I0H7_9PEZI</name>
<reference evidence="5" key="1">
    <citation type="submission" date="2019-06" db="EMBL/GenBank/DDBJ databases">
        <title>Draft genome sequence of the griseofulvin-producing fungus Xylaria cubensis strain G536.</title>
        <authorList>
            <person name="Mead M.E."/>
            <person name="Raja H.A."/>
            <person name="Steenwyk J.L."/>
            <person name="Knowles S.L."/>
            <person name="Oberlies N.H."/>
            <person name="Rokas A."/>
        </authorList>
    </citation>
    <scope>NUCLEOTIDE SEQUENCE [LARGE SCALE GENOMIC DNA]</scope>
    <source>
        <strain evidence="5">G536</strain>
    </source>
</reference>
<organism evidence="4 5">
    <name type="scientific">Xylaria flabelliformis</name>
    <dbReference type="NCBI Taxonomy" id="2512241"/>
    <lineage>
        <taxon>Eukaryota</taxon>
        <taxon>Fungi</taxon>
        <taxon>Dikarya</taxon>
        <taxon>Ascomycota</taxon>
        <taxon>Pezizomycotina</taxon>
        <taxon>Sordariomycetes</taxon>
        <taxon>Xylariomycetidae</taxon>
        <taxon>Xylariales</taxon>
        <taxon>Xylariaceae</taxon>
        <taxon>Xylaria</taxon>
    </lineage>
</organism>
<dbReference type="EMBL" id="VFLP01000027">
    <property type="protein sequence ID" value="TRX93707.1"/>
    <property type="molecule type" value="Genomic_DNA"/>
</dbReference>
<feature type="region of interest" description="Disordered" evidence="3">
    <location>
        <begin position="1"/>
        <end position="25"/>
    </location>
</feature>
<keyword evidence="5" id="KW-1185">Reference proteome</keyword>
<dbReference type="AlphaFoldDB" id="A0A553I0H7"/>
<dbReference type="OrthoDB" id="191139at2759"/>
<protein>
    <recommendedName>
        <fullName evidence="6">NAD(P)-binding protein</fullName>
    </recommendedName>
</protein>
<accession>A0A553I0H7</accession>
<dbReference type="GO" id="GO:0016491">
    <property type="term" value="F:oxidoreductase activity"/>
    <property type="evidence" value="ECO:0007669"/>
    <property type="project" value="UniProtKB-KW"/>
</dbReference>
<dbReference type="PANTHER" id="PTHR24320">
    <property type="entry name" value="RETINOL DEHYDROGENASE"/>
    <property type="match status" value="1"/>
</dbReference>
<dbReference type="InterPro" id="IPR036291">
    <property type="entry name" value="NAD(P)-bd_dom_sf"/>
</dbReference>
<proteinExistence type="inferred from homology"/>
<evidence type="ECO:0000313" key="4">
    <source>
        <dbReference type="EMBL" id="TRX93707.1"/>
    </source>
</evidence>
<evidence type="ECO:0000256" key="2">
    <source>
        <dbReference type="ARBA" id="ARBA00023002"/>
    </source>
</evidence>
<dbReference type="Gene3D" id="3.40.50.720">
    <property type="entry name" value="NAD(P)-binding Rossmann-like Domain"/>
    <property type="match status" value="1"/>
</dbReference>
<comment type="similarity">
    <text evidence="1">Belongs to the short-chain dehydrogenases/reductases (SDR) family.</text>
</comment>
<evidence type="ECO:0000256" key="3">
    <source>
        <dbReference type="SAM" id="MobiDB-lite"/>
    </source>
</evidence>
<dbReference type="Proteomes" id="UP000319160">
    <property type="component" value="Unassembled WGS sequence"/>
</dbReference>
<dbReference type="STRING" id="2512241.A0A553I0H7"/>
<dbReference type="InterPro" id="IPR002347">
    <property type="entry name" value="SDR_fam"/>
</dbReference>
<sequence length="341" mass="37248">MSSSCATNPYAEAHADPKGSGDIRPTSVQIIHDEGLVNAMAGKVMLVTGSTSGIGVDTVRALHLTGADVYMQARDLKKAETVRNDILDTSEGKGKLEIVIMDFESFKSIREGVKTFLSKTQKLNVLINNAGVRNTPEGQTIDGFETQFGVNHLAHFLLFQLLQPTLQASSTPSFNSRVINVSSGAHKGSKINFDNPNLKGIYNPRLAYSQSKTANILMANQIERLYGPLGIHGLSVHPGCIVTNLQKHDLRSSEERDNYLRGNPVLQKVLKNTAQGAATQVWAAVSKVWEGQGAVYLEECRKGHESDEPDLLNGGYKAYIFDKEAEEKLWDMSCQLVGSTE</sequence>
<evidence type="ECO:0008006" key="6">
    <source>
        <dbReference type="Google" id="ProtNLM"/>
    </source>
</evidence>
<dbReference type="PANTHER" id="PTHR24320:SF272">
    <property type="entry name" value="NAD(P)-BINDING ROSSMANN-FOLD SUPERFAMILY PROTEIN"/>
    <property type="match status" value="1"/>
</dbReference>
<dbReference type="Pfam" id="PF00106">
    <property type="entry name" value="adh_short"/>
    <property type="match status" value="1"/>
</dbReference>
<evidence type="ECO:0000256" key="1">
    <source>
        <dbReference type="ARBA" id="ARBA00006484"/>
    </source>
</evidence>